<dbReference type="SUPFAM" id="SSF55486">
    <property type="entry name" value="Metalloproteases ('zincins'), catalytic domain"/>
    <property type="match status" value="1"/>
</dbReference>
<dbReference type="Pfam" id="PF02130">
    <property type="entry name" value="YbeY"/>
    <property type="match status" value="1"/>
</dbReference>
<feature type="binding site" evidence="9">
    <location>
        <position position="122"/>
    </location>
    <ligand>
        <name>Zn(2+)</name>
        <dbReference type="ChEBI" id="CHEBI:29105"/>
        <note>catalytic</note>
    </ligand>
</feature>
<dbReference type="HAMAP" id="MF_00009">
    <property type="entry name" value="Endoribonucl_YbeY"/>
    <property type="match status" value="1"/>
</dbReference>
<evidence type="ECO:0000256" key="2">
    <source>
        <dbReference type="ARBA" id="ARBA00022517"/>
    </source>
</evidence>
<keyword evidence="2 9" id="KW-0690">Ribosome biogenesis</keyword>
<dbReference type="InterPro" id="IPR023091">
    <property type="entry name" value="MetalPrtase_cat_dom_sf_prd"/>
</dbReference>
<evidence type="ECO:0000256" key="7">
    <source>
        <dbReference type="ARBA" id="ARBA00022801"/>
    </source>
</evidence>
<keyword evidence="6 9" id="KW-0255">Endonuclease</keyword>
<evidence type="ECO:0000256" key="1">
    <source>
        <dbReference type="ARBA" id="ARBA00010875"/>
    </source>
</evidence>
<evidence type="ECO:0000313" key="11">
    <source>
        <dbReference type="Proteomes" id="UP001058364"/>
    </source>
</evidence>
<gene>
    <name evidence="9 10" type="primary">ybeY</name>
    <name evidence="10" type="ORF">NX772_01785</name>
</gene>
<evidence type="ECO:0000256" key="6">
    <source>
        <dbReference type="ARBA" id="ARBA00022759"/>
    </source>
</evidence>
<evidence type="ECO:0000313" key="10">
    <source>
        <dbReference type="EMBL" id="UWD34541.1"/>
    </source>
</evidence>
<keyword evidence="8 9" id="KW-0862">Zinc</keyword>
<keyword evidence="11" id="KW-1185">Reference proteome</keyword>
<feature type="binding site" evidence="9">
    <location>
        <position position="118"/>
    </location>
    <ligand>
        <name>Zn(2+)</name>
        <dbReference type="ChEBI" id="CHEBI:29105"/>
        <note>catalytic</note>
    </ligand>
</feature>
<evidence type="ECO:0000256" key="9">
    <source>
        <dbReference type="HAMAP-Rule" id="MF_00009"/>
    </source>
</evidence>
<keyword evidence="3 9" id="KW-0698">rRNA processing</keyword>
<dbReference type="PANTHER" id="PTHR46986:SF1">
    <property type="entry name" value="ENDORIBONUCLEASE YBEY, CHLOROPLASTIC"/>
    <property type="match status" value="1"/>
</dbReference>
<dbReference type="Proteomes" id="UP001058364">
    <property type="component" value="Chromosome"/>
</dbReference>
<dbReference type="Gene3D" id="3.40.390.30">
    <property type="entry name" value="Metalloproteases ('zincins'), catalytic domain"/>
    <property type="match status" value="1"/>
</dbReference>
<evidence type="ECO:0000256" key="5">
    <source>
        <dbReference type="ARBA" id="ARBA00022723"/>
    </source>
</evidence>
<dbReference type="PANTHER" id="PTHR46986">
    <property type="entry name" value="ENDORIBONUCLEASE YBEY, CHLOROPLASTIC"/>
    <property type="match status" value="1"/>
</dbReference>
<evidence type="ECO:0000256" key="8">
    <source>
        <dbReference type="ARBA" id="ARBA00022833"/>
    </source>
</evidence>
<comment type="similarity">
    <text evidence="1 9">Belongs to the endoribonuclease YbeY family.</text>
</comment>
<keyword evidence="4 9" id="KW-0540">Nuclease</keyword>
<keyword evidence="5 9" id="KW-0479">Metal-binding</keyword>
<dbReference type="EMBL" id="CP103423">
    <property type="protein sequence ID" value="UWD34541.1"/>
    <property type="molecule type" value="Genomic_DNA"/>
</dbReference>
<dbReference type="NCBIfam" id="TIGR00043">
    <property type="entry name" value="rRNA maturation RNase YbeY"/>
    <property type="match status" value="1"/>
</dbReference>
<dbReference type="RefSeq" id="WP_036450126.1">
    <property type="nucleotide sequence ID" value="NZ_CP103423.1"/>
</dbReference>
<proteinExistence type="inferred from homology"/>
<comment type="cofactor">
    <cofactor evidence="9">
        <name>Zn(2+)</name>
        <dbReference type="ChEBI" id="CHEBI:29105"/>
    </cofactor>
    <text evidence="9">Binds 1 zinc ion.</text>
</comment>
<organism evidence="10 11">
    <name type="scientific">Mesomycoplasma molare</name>
    <dbReference type="NCBI Taxonomy" id="171288"/>
    <lineage>
        <taxon>Bacteria</taxon>
        <taxon>Bacillati</taxon>
        <taxon>Mycoplasmatota</taxon>
        <taxon>Mycoplasmoidales</taxon>
        <taxon>Metamycoplasmataceae</taxon>
        <taxon>Mesomycoplasma</taxon>
    </lineage>
</organism>
<evidence type="ECO:0000256" key="3">
    <source>
        <dbReference type="ARBA" id="ARBA00022552"/>
    </source>
</evidence>
<reference evidence="10" key="1">
    <citation type="submission" date="2022-08" db="EMBL/GenBank/DDBJ databases">
        <title>Complete genome sequence of Mycoplasma molare type strain H 542.</title>
        <authorList>
            <person name="Spergser J."/>
        </authorList>
    </citation>
    <scope>NUCLEOTIDE SEQUENCE</scope>
    <source>
        <strain evidence="10">H 542</strain>
    </source>
</reference>
<protein>
    <recommendedName>
        <fullName evidence="9">Endoribonuclease YbeY</fullName>
        <ecNumber evidence="9">3.1.-.-</ecNumber>
    </recommendedName>
</protein>
<comment type="function">
    <text evidence="9">Single strand-specific metallo-endoribonuclease involved in late-stage 70S ribosome quality control and in maturation of the 3' terminus of the 16S rRNA.</text>
</comment>
<sequence>MIIEKNILNFSNATNYKFRFLKEFKEILELAQKEFNSKKKISVDLLLTNNEEIKKISNLYRNKNKETDILSFPTNWDELSFLDYLPLGEIIISFEKVRSQAKEYGHSIKREYCYLFAHGIAHLFGFDHLTKEEEDKMNYHVDNIMKKMEITR</sequence>
<keyword evidence="7 9" id="KW-0378">Hydrolase</keyword>
<accession>A0ABY5TY88</accession>
<comment type="subcellular location">
    <subcellularLocation>
        <location evidence="9">Cytoplasm</location>
    </subcellularLocation>
</comment>
<feature type="binding site" evidence="9">
    <location>
        <position position="128"/>
    </location>
    <ligand>
        <name>Zn(2+)</name>
        <dbReference type="ChEBI" id="CHEBI:29105"/>
        <note>catalytic</note>
    </ligand>
</feature>
<dbReference type="InterPro" id="IPR002036">
    <property type="entry name" value="YbeY"/>
</dbReference>
<name>A0ABY5TY88_9BACT</name>
<dbReference type="EC" id="3.1.-.-" evidence="9"/>
<evidence type="ECO:0000256" key="4">
    <source>
        <dbReference type="ARBA" id="ARBA00022722"/>
    </source>
</evidence>
<keyword evidence="9" id="KW-0963">Cytoplasm</keyword>